<keyword evidence="4" id="KW-0863">Zinc-finger</keyword>
<keyword evidence="8 10" id="KW-0238">DNA-binding</keyword>
<dbReference type="InterPro" id="IPR013826">
    <property type="entry name" value="Topo_IA_cen_sub3"/>
</dbReference>
<dbReference type="SUPFAM" id="SSF56712">
    <property type="entry name" value="Prokaryotic type I DNA topoisomerase"/>
    <property type="match status" value="1"/>
</dbReference>
<dbReference type="SMART" id="SM00437">
    <property type="entry name" value="TOP1Ac"/>
    <property type="match status" value="1"/>
</dbReference>
<dbReference type="Pfam" id="PF01751">
    <property type="entry name" value="Toprim"/>
    <property type="match status" value="1"/>
</dbReference>
<evidence type="ECO:0000256" key="9">
    <source>
        <dbReference type="ARBA" id="ARBA00023235"/>
    </source>
</evidence>
<dbReference type="GO" id="GO:0003917">
    <property type="term" value="F:DNA topoisomerase type I (single strand cut, ATP-independent) activity"/>
    <property type="evidence" value="ECO:0007669"/>
    <property type="project" value="UniProtKB-UniRule"/>
</dbReference>
<comment type="subunit">
    <text evidence="10">Monomer.</text>
</comment>
<feature type="active site" description="O-(5'-phospho-DNA)-tyrosine intermediate" evidence="10">
    <location>
        <position position="300"/>
    </location>
</feature>
<dbReference type="OrthoDB" id="9804262at2"/>
<dbReference type="CDD" id="cd03363">
    <property type="entry name" value="TOPRIM_TopoIA_TopoI"/>
    <property type="match status" value="1"/>
</dbReference>
<dbReference type="InterPro" id="IPR006171">
    <property type="entry name" value="TOPRIM_dom"/>
</dbReference>
<keyword evidence="5" id="KW-0862">Zinc</keyword>
<comment type="similarity">
    <text evidence="2 10">Belongs to the type IA topoisomerase family.</text>
</comment>
<dbReference type="InterPro" id="IPR023405">
    <property type="entry name" value="Topo_IA_core_domain"/>
</dbReference>
<dbReference type="InterPro" id="IPR003601">
    <property type="entry name" value="Topo_IA_2"/>
</dbReference>
<protein>
    <recommendedName>
        <fullName evidence="10">DNA topoisomerase 1</fullName>
        <ecNumber evidence="10">5.6.2.1</ecNumber>
    </recommendedName>
    <alternativeName>
        <fullName evidence="10">DNA topoisomerase I</fullName>
    </alternativeName>
</protein>
<feature type="site" description="Interaction with DNA" evidence="10">
    <location>
        <position position="141"/>
    </location>
</feature>
<evidence type="ECO:0000256" key="2">
    <source>
        <dbReference type="ARBA" id="ARBA00009446"/>
    </source>
</evidence>
<dbReference type="GO" id="GO:0005694">
    <property type="term" value="C:chromosome"/>
    <property type="evidence" value="ECO:0007669"/>
    <property type="project" value="InterPro"/>
</dbReference>
<evidence type="ECO:0000256" key="3">
    <source>
        <dbReference type="ARBA" id="ARBA00022723"/>
    </source>
</evidence>
<dbReference type="InterPro" id="IPR013497">
    <property type="entry name" value="Topo_IA_cen"/>
</dbReference>
<feature type="site" description="Interaction with DNA" evidence="10">
    <location>
        <position position="34"/>
    </location>
</feature>
<dbReference type="GO" id="GO:0006265">
    <property type="term" value="P:DNA topological change"/>
    <property type="evidence" value="ECO:0007669"/>
    <property type="project" value="UniProtKB-UniRule"/>
</dbReference>
<evidence type="ECO:0000256" key="1">
    <source>
        <dbReference type="ARBA" id="ARBA00000213"/>
    </source>
</evidence>
<dbReference type="Gene3D" id="3.30.65.10">
    <property type="entry name" value="Bacterial Topoisomerase I, domain 1"/>
    <property type="match status" value="2"/>
</dbReference>
<dbReference type="Gene3D" id="1.10.290.10">
    <property type="entry name" value="Topoisomerase I, domain 4"/>
    <property type="match status" value="1"/>
</dbReference>
<dbReference type="Gene3D" id="1.10.460.10">
    <property type="entry name" value="Topoisomerase I, domain 2"/>
    <property type="match status" value="1"/>
</dbReference>
<dbReference type="SMART" id="SM00436">
    <property type="entry name" value="TOP1Bc"/>
    <property type="match status" value="1"/>
</dbReference>
<keyword evidence="6" id="KW-0460">Magnesium</keyword>
<feature type="region of interest" description="Interaction with DNA" evidence="10">
    <location>
        <begin position="164"/>
        <end position="169"/>
    </location>
</feature>
<dbReference type="InterPro" id="IPR000380">
    <property type="entry name" value="Topo_IA"/>
</dbReference>
<feature type="domain" description="Toprim" evidence="12">
    <location>
        <begin position="4"/>
        <end position="114"/>
    </location>
</feature>
<evidence type="ECO:0000256" key="8">
    <source>
        <dbReference type="ARBA" id="ARBA00023125"/>
    </source>
</evidence>
<sequence length="697" mass="79723">MAATTLVIVESAAKAKTLGKFLGKNYKVKASVGHVKDLPKSKLGIDVEDNFEPKYITIRGKGDILKEIKDNAQKVSKVLLATDPDREGEAIAWHLRNAIKIDSETKCRIEFNEITKDAVKQAIKNSRTIDMNRVNAQQARRILDRLVGYNLSPLLWSKVRKGLSAGRVQSVAVRLICERETEINNFLPEEYWTIQLKVEDENKHIFLARLNNYKGKKLEINNETEKSEIISELEKANLTVEKVVTKEKRRKPNPPFTTSTLQQEASKRLNFMAKRTMRVAQELYEGLEIGKQGTIGLITYLRTDSIRVSSTAQAEALEYINDEFGKEYAPKTPNEYKSKKAAQDAHESIRPTSASRSPQSLKQYLSRDQFRLYKLIWERFIASQMTPAVYDTISVDISAGDYGIRASSSQLKFPGYKKVYNDNEEEEIKNPIPELTKGQELFLNELLPEQHFTQPPPRFTEASLVKLLEEKNIGRPSTYAPIIDTILRRNYVERQNKQFIPTELGYIVVELLKDNFSNIIDVEFTARMEENLDLIEEGELDWKQVIKDFYSPFEDEMEKAQELIEKIEIKDEEAGKDCPECEKPILIKHGRFGKFLACSGFPDCRHTESYTEEVGVNCPVCQGEIIALKTKKGRKFFGCKNYPECDFKTWNKPTGELCPQCSNAMVEKTSKNKDVHAICQNNECKYKKEMGVEVATD</sequence>
<feature type="site" description="Interaction with DNA" evidence="10">
    <location>
        <position position="302"/>
    </location>
</feature>
<dbReference type="InterPro" id="IPR034149">
    <property type="entry name" value="TOPRIM_TopoI"/>
</dbReference>
<dbReference type="InterPro" id="IPR013825">
    <property type="entry name" value="Topo_IA_cen_sub2"/>
</dbReference>
<keyword evidence="7 10" id="KW-0799">Topoisomerase</keyword>
<dbReference type="PRINTS" id="PR00417">
    <property type="entry name" value="PRTPISMRASEI"/>
</dbReference>
<evidence type="ECO:0000313" key="15">
    <source>
        <dbReference type="Proteomes" id="UP000426444"/>
    </source>
</evidence>
<dbReference type="Pfam" id="PF01396">
    <property type="entry name" value="Zn_ribbon_Top1"/>
    <property type="match status" value="3"/>
</dbReference>
<dbReference type="KEGG" id="salq:SYNTR_0560"/>
<comment type="catalytic activity">
    <reaction evidence="1 10">
        <text>ATP-independent breakage of single-stranded DNA, followed by passage and rejoining.</text>
        <dbReference type="EC" id="5.6.2.1"/>
    </reaction>
</comment>
<name>A0A6I6D837_9FIRM</name>
<accession>A0A6I6D837</accession>
<evidence type="ECO:0000259" key="12">
    <source>
        <dbReference type="PROSITE" id="PS50880"/>
    </source>
</evidence>
<dbReference type="InterPro" id="IPR023406">
    <property type="entry name" value="Topo_IA_AS"/>
</dbReference>
<evidence type="ECO:0000313" key="14">
    <source>
        <dbReference type="EMBL" id="QGT99153.1"/>
    </source>
</evidence>
<comment type="function">
    <text evidence="10">Releases the supercoiling and torsional tension of DNA, which is introduced during the DNA replication and transcription, by transiently cleaving and rejoining one strand of the DNA duplex. Introduces a single-strand break via transesterification at a target site in duplex DNA. The scissile phosphodiester is attacked by the catalytic tyrosine of the enzyme, resulting in the formation of a DNA-(5'-phosphotyrosyl)-enzyme intermediate and the expulsion of a 3'-OH DNA strand. The free DNA strand then undergoes passage around the unbroken strand, thus removing DNA supercoils. Finally, in the religation step, the DNA 3'-OH attacks the covalent intermediate to expel the active-site tyrosine and restore the DNA phosphodiester backbone.</text>
</comment>
<dbReference type="GO" id="GO:0003677">
    <property type="term" value="F:DNA binding"/>
    <property type="evidence" value="ECO:0007669"/>
    <property type="project" value="UniProtKB-KW"/>
</dbReference>
<dbReference type="InterPro" id="IPR028612">
    <property type="entry name" value="Topoisom_1_IA"/>
</dbReference>
<feature type="site" description="Interaction with DNA" evidence="10">
    <location>
        <position position="489"/>
    </location>
</feature>
<evidence type="ECO:0000256" key="5">
    <source>
        <dbReference type="ARBA" id="ARBA00022833"/>
    </source>
</evidence>
<feature type="site" description="Interaction with DNA" evidence="10">
    <location>
        <position position="156"/>
    </location>
</feature>
<evidence type="ECO:0000256" key="6">
    <source>
        <dbReference type="ARBA" id="ARBA00022842"/>
    </source>
</evidence>
<gene>
    <name evidence="10" type="primary">topA</name>
    <name evidence="14" type="ORF">SYNTR_0560</name>
</gene>
<dbReference type="GO" id="GO:0008270">
    <property type="term" value="F:zinc ion binding"/>
    <property type="evidence" value="ECO:0007669"/>
    <property type="project" value="UniProtKB-KW"/>
</dbReference>
<dbReference type="PANTHER" id="PTHR42785">
    <property type="entry name" value="DNA TOPOISOMERASE, TYPE IA, CORE"/>
    <property type="match status" value="1"/>
</dbReference>
<dbReference type="PROSITE" id="PS50880">
    <property type="entry name" value="TOPRIM"/>
    <property type="match status" value="1"/>
</dbReference>
<feature type="site" description="Interaction with DNA" evidence="10">
    <location>
        <position position="144"/>
    </location>
</feature>
<dbReference type="EMBL" id="CP046457">
    <property type="protein sequence ID" value="QGT99153.1"/>
    <property type="molecule type" value="Genomic_DNA"/>
</dbReference>
<dbReference type="PROSITE" id="PS00396">
    <property type="entry name" value="TOPO_IA_1"/>
    <property type="match status" value="1"/>
</dbReference>
<dbReference type="Gene3D" id="3.40.50.140">
    <property type="match status" value="1"/>
</dbReference>
<evidence type="ECO:0000256" key="10">
    <source>
        <dbReference type="HAMAP-Rule" id="MF_00952"/>
    </source>
</evidence>
<dbReference type="HAMAP" id="MF_00952">
    <property type="entry name" value="Topoisom_1_prok"/>
    <property type="match status" value="1"/>
</dbReference>
<proteinExistence type="inferred from homology"/>
<feature type="site" description="Interaction with DNA" evidence="10">
    <location>
        <position position="140"/>
    </location>
</feature>
<dbReference type="InterPro" id="IPR013498">
    <property type="entry name" value="Topo_IA_Znf"/>
</dbReference>
<feature type="compositionally biased region" description="Polar residues" evidence="11">
    <location>
        <begin position="350"/>
        <end position="360"/>
    </location>
</feature>
<keyword evidence="9 10" id="KW-0413">Isomerase</keyword>
<dbReference type="PANTHER" id="PTHR42785:SF1">
    <property type="entry name" value="DNA TOPOISOMERASE"/>
    <property type="match status" value="1"/>
</dbReference>
<dbReference type="InterPro" id="IPR005733">
    <property type="entry name" value="TopoI_bac-type"/>
</dbReference>
<reference evidence="15" key="1">
    <citation type="journal article" date="2019" name="Microbiology">
        <title>Complete Genome Sequence of an Uncultured Bacterium of the Candidate Phylum Bipolaricaulota.</title>
        <authorList>
            <person name="Kadnikov V.V."/>
            <person name="Mardanov A.V."/>
            <person name="Beletsky A.V."/>
            <person name="Frank Y.A."/>
            <person name="Karnachuk O.V."/>
            <person name="Ravin N.V."/>
        </authorList>
    </citation>
    <scope>NUCLEOTIDE SEQUENCE [LARGE SCALE GENOMIC DNA]</scope>
</reference>
<organism evidence="14 15">
    <name type="scientific">Candidatus Syntrophocurvum alkaliphilum</name>
    <dbReference type="NCBI Taxonomy" id="2293317"/>
    <lineage>
        <taxon>Bacteria</taxon>
        <taxon>Bacillati</taxon>
        <taxon>Bacillota</taxon>
        <taxon>Clostridia</taxon>
        <taxon>Eubacteriales</taxon>
        <taxon>Syntrophomonadaceae</taxon>
        <taxon>Candidatus Syntrophocurvum</taxon>
    </lineage>
</organism>
<dbReference type="CDD" id="cd00186">
    <property type="entry name" value="TOP1Ac"/>
    <property type="match status" value="1"/>
</dbReference>
<evidence type="ECO:0000256" key="11">
    <source>
        <dbReference type="SAM" id="MobiDB-lite"/>
    </source>
</evidence>
<feature type="compositionally biased region" description="Basic and acidic residues" evidence="11">
    <location>
        <begin position="330"/>
        <end position="349"/>
    </location>
</feature>
<dbReference type="AlphaFoldDB" id="A0A6I6D837"/>
<feature type="domain" description="Topo IA-type catalytic" evidence="13">
    <location>
        <begin position="130"/>
        <end position="557"/>
    </location>
</feature>
<dbReference type="Pfam" id="PF01131">
    <property type="entry name" value="Topoisom_bac"/>
    <property type="match status" value="1"/>
</dbReference>
<dbReference type="EC" id="5.6.2.1" evidence="10"/>
<dbReference type="InterPro" id="IPR013824">
    <property type="entry name" value="Topo_IA_cen_sub1"/>
</dbReference>
<evidence type="ECO:0000256" key="7">
    <source>
        <dbReference type="ARBA" id="ARBA00023029"/>
    </source>
</evidence>
<dbReference type="InterPro" id="IPR003602">
    <property type="entry name" value="Topo_IA_DNA-bd_dom"/>
</dbReference>
<evidence type="ECO:0000256" key="4">
    <source>
        <dbReference type="ARBA" id="ARBA00022771"/>
    </source>
</evidence>
<dbReference type="Proteomes" id="UP000426444">
    <property type="component" value="Chromosome"/>
</dbReference>
<feature type="region of interest" description="Disordered" evidence="11">
    <location>
        <begin position="330"/>
        <end position="360"/>
    </location>
</feature>
<dbReference type="Gene3D" id="2.70.20.10">
    <property type="entry name" value="Topoisomerase I, domain 3"/>
    <property type="match status" value="1"/>
</dbReference>
<keyword evidence="3" id="KW-0479">Metal-binding</keyword>
<feature type="site" description="Interaction with DNA" evidence="10">
    <location>
        <position position="149"/>
    </location>
</feature>
<dbReference type="PROSITE" id="PS52039">
    <property type="entry name" value="TOPO_IA_2"/>
    <property type="match status" value="1"/>
</dbReference>
<evidence type="ECO:0000259" key="13">
    <source>
        <dbReference type="PROSITE" id="PS52039"/>
    </source>
</evidence>
<dbReference type="SMART" id="SM00493">
    <property type="entry name" value="TOPRIM"/>
    <property type="match status" value="1"/>
</dbReference>
<keyword evidence="15" id="KW-1185">Reference proteome</keyword>
<dbReference type="NCBIfam" id="TIGR01051">
    <property type="entry name" value="topA_bact"/>
    <property type="match status" value="1"/>
</dbReference>